<keyword evidence="2" id="KW-1185">Reference proteome</keyword>
<gene>
    <name evidence="1" type="ORF">GCM10009810_39140</name>
</gene>
<proteinExistence type="predicted"/>
<sequence>MPPIKKIVLWLIVIFLLYAILTSPSDAADIVDSAWDVVRNGVQNIFDFFDALLRRN</sequence>
<dbReference type="Proteomes" id="UP001501475">
    <property type="component" value="Unassembled WGS sequence"/>
</dbReference>
<evidence type="ECO:0000313" key="1">
    <source>
        <dbReference type="EMBL" id="GAA1778380.1"/>
    </source>
</evidence>
<accession>A0ABN2L8B3</accession>
<reference evidence="1 2" key="1">
    <citation type="journal article" date="2019" name="Int. J. Syst. Evol. Microbiol.">
        <title>The Global Catalogue of Microorganisms (GCM) 10K type strain sequencing project: providing services to taxonomists for standard genome sequencing and annotation.</title>
        <authorList>
            <consortium name="The Broad Institute Genomics Platform"/>
            <consortium name="The Broad Institute Genome Sequencing Center for Infectious Disease"/>
            <person name="Wu L."/>
            <person name="Ma J."/>
        </authorList>
    </citation>
    <scope>NUCLEOTIDE SEQUENCE [LARGE SCALE GENOMIC DNA]</scope>
    <source>
        <strain evidence="1 2">JCM 15591</strain>
    </source>
</reference>
<protein>
    <submittedName>
        <fullName evidence="1">Uncharacterized protein</fullName>
    </submittedName>
</protein>
<name>A0ABN2L8B3_9MICO</name>
<organism evidence="1 2">
    <name type="scientific">Nostocoides vanveenii</name>
    <dbReference type="NCBI Taxonomy" id="330835"/>
    <lineage>
        <taxon>Bacteria</taxon>
        <taxon>Bacillati</taxon>
        <taxon>Actinomycetota</taxon>
        <taxon>Actinomycetes</taxon>
        <taxon>Micrococcales</taxon>
        <taxon>Intrasporangiaceae</taxon>
        <taxon>Nostocoides</taxon>
    </lineage>
</organism>
<evidence type="ECO:0000313" key="2">
    <source>
        <dbReference type="Proteomes" id="UP001501475"/>
    </source>
</evidence>
<dbReference type="EMBL" id="BAAAPN010000107">
    <property type="protein sequence ID" value="GAA1778380.1"/>
    <property type="molecule type" value="Genomic_DNA"/>
</dbReference>
<comment type="caution">
    <text evidence="1">The sequence shown here is derived from an EMBL/GenBank/DDBJ whole genome shotgun (WGS) entry which is preliminary data.</text>
</comment>
<dbReference type="RefSeq" id="WP_344069763.1">
    <property type="nucleotide sequence ID" value="NZ_BAAAPN010000107.1"/>
</dbReference>